<keyword evidence="1" id="KW-0805">Transcription regulation</keyword>
<evidence type="ECO:0000313" key="7">
    <source>
        <dbReference type="Proteomes" id="UP000655868"/>
    </source>
</evidence>
<dbReference type="InterPro" id="IPR001647">
    <property type="entry name" value="HTH_TetR"/>
</dbReference>
<protein>
    <submittedName>
        <fullName evidence="6">TetR/AcrR family transcriptional regulator</fullName>
    </submittedName>
</protein>
<proteinExistence type="predicted"/>
<dbReference type="AlphaFoldDB" id="A0A934NPS4"/>
<evidence type="ECO:0000256" key="1">
    <source>
        <dbReference type="ARBA" id="ARBA00023015"/>
    </source>
</evidence>
<keyword evidence="2 4" id="KW-0238">DNA-binding</keyword>
<dbReference type="InterPro" id="IPR050109">
    <property type="entry name" value="HTH-type_TetR-like_transc_reg"/>
</dbReference>
<dbReference type="PROSITE" id="PS50977">
    <property type="entry name" value="HTH_TETR_2"/>
    <property type="match status" value="1"/>
</dbReference>
<accession>A0A934NPS4</accession>
<dbReference type="GO" id="GO:0000976">
    <property type="term" value="F:transcription cis-regulatory region binding"/>
    <property type="evidence" value="ECO:0007669"/>
    <property type="project" value="TreeGrafter"/>
</dbReference>
<evidence type="ECO:0000256" key="2">
    <source>
        <dbReference type="ARBA" id="ARBA00023125"/>
    </source>
</evidence>
<dbReference type="Proteomes" id="UP000655868">
    <property type="component" value="Unassembled WGS sequence"/>
</dbReference>
<dbReference type="PANTHER" id="PTHR30055">
    <property type="entry name" value="HTH-TYPE TRANSCRIPTIONAL REGULATOR RUTR"/>
    <property type="match status" value="1"/>
</dbReference>
<dbReference type="Gene3D" id="1.10.357.10">
    <property type="entry name" value="Tetracycline Repressor, domain 2"/>
    <property type="match status" value="1"/>
</dbReference>
<comment type="caution">
    <text evidence="6">The sequence shown here is derived from an EMBL/GenBank/DDBJ whole genome shotgun (WGS) entry which is preliminary data.</text>
</comment>
<evidence type="ECO:0000256" key="4">
    <source>
        <dbReference type="PROSITE-ProRule" id="PRU00335"/>
    </source>
</evidence>
<dbReference type="SUPFAM" id="SSF46689">
    <property type="entry name" value="Homeodomain-like"/>
    <property type="match status" value="1"/>
</dbReference>
<dbReference type="PRINTS" id="PR00455">
    <property type="entry name" value="HTHTETR"/>
</dbReference>
<evidence type="ECO:0000256" key="3">
    <source>
        <dbReference type="ARBA" id="ARBA00023163"/>
    </source>
</evidence>
<reference evidence="6" key="1">
    <citation type="submission" date="2020-12" db="EMBL/GenBank/DDBJ databases">
        <title>Antrihabitans popcorni sp. nov. and Antrihabitans auranticaus sp. nov., isolated from a larva cave.</title>
        <authorList>
            <person name="Lee S.D."/>
            <person name="Kim I.S."/>
        </authorList>
    </citation>
    <scope>NUCLEOTIDE SEQUENCE</scope>
    <source>
        <strain evidence="6">YC3-6</strain>
    </source>
</reference>
<dbReference type="InterPro" id="IPR009057">
    <property type="entry name" value="Homeodomain-like_sf"/>
</dbReference>
<name>A0A934NPS4_9NOCA</name>
<keyword evidence="3" id="KW-0804">Transcription</keyword>
<feature type="DNA-binding region" description="H-T-H motif" evidence="4">
    <location>
        <begin position="38"/>
        <end position="57"/>
    </location>
</feature>
<dbReference type="GO" id="GO:0003700">
    <property type="term" value="F:DNA-binding transcription factor activity"/>
    <property type="evidence" value="ECO:0007669"/>
    <property type="project" value="TreeGrafter"/>
</dbReference>
<gene>
    <name evidence="6" type="ORF">JGU71_09335</name>
</gene>
<keyword evidence="7" id="KW-1185">Reference proteome</keyword>
<evidence type="ECO:0000259" key="5">
    <source>
        <dbReference type="PROSITE" id="PS50977"/>
    </source>
</evidence>
<feature type="domain" description="HTH tetR-type" evidence="5">
    <location>
        <begin position="15"/>
        <end position="75"/>
    </location>
</feature>
<dbReference type="Pfam" id="PF00440">
    <property type="entry name" value="TetR_N"/>
    <property type="match status" value="1"/>
</dbReference>
<dbReference type="EMBL" id="JAEMNV010000003">
    <property type="protein sequence ID" value="MBJ8339087.1"/>
    <property type="molecule type" value="Genomic_DNA"/>
</dbReference>
<evidence type="ECO:0000313" key="6">
    <source>
        <dbReference type="EMBL" id="MBJ8339087.1"/>
    </source>
</evidence>
<organism evidence="6 7">
    <name type="scientific">Antrihabitans stalagmiti</name>
    <dbReference type="NCBI Taxonomy" id="2799499"/>
    <lineage>
        <taxon>Bacteria</taxon>
        <taxon>Bacillati</taxon>
        <taxon>Actinomycetota</taxon>
        <taxon>Actinomycetes</taxon>
        <taxon>Mycobacteriales</taxon>
        <taxon>Nocardiaceae</taxon>
        <taxon>Antrihabitans</taxon>
    </lineage>
</organism>
<sequence length="214" mass="23520">MVKRRRPLTREESQALTREIVLEAAEELFLEQGFHATSVAQIGANAGRTPGSIYGNFPSKEALCFAVLERHYKQVIGELADSMGAAGEDVDSKLDTFGRWWKTFSSNQRFTMLSAEYIAAVRRDAQRFDELTAFWTVAKMMLRSILAAVGEVSADDKGANALLDSALVGITSSALGLMVSEAGTMVDSETSATVLTDTMRLWMNRIQESGKPRK</sequence>
<dbReference type="PANTHER" id="PTHR30055:SF234">
    <property type="entry name" value="HTH-TYPE TRANSCRIPTIONAL REGULATOR BETI"/>
    <property type="match status" value="1"/>
</dbReference>